<dbReference type="AlphaFoldDB" id="A0AAU9JCP8"/>
<name>A0AAU9JCP8_9CILI</name>
<feature type="transmembrane region" description="Helical" evidence="1">
    <location>
        <begin position="127"/>
        <end position="149"/>
    </location>
</feature>
<dbReference type="EMBL" id="CAJZBQ010000039">
    <property type="protein sequence ID" value="CAG9325886.1"/>
    <property type="molecule type" value="Genomic_DNA"/>
</dbReference>
<keyword evidence="3" id="KW-1185">Reference proteome</keyword>
<keyword evidence="1" id="KW-0812">Transmembrane</keyword>
<comment type="caution">
    <text evidence="2">The sequence shown here is derived from an EMBL/GenBank/DDBJ whole genome shotgun (WGS) entry which is preliminary data.</text>
</comment>
<evidence type="ECO:0000256" key="1">
    <source>
        <dbReference type="SAM" id="Phobius"/>
    </source>
</evidence>
<evidence type="ECO:0000313" key="2">
    <source>
        <dbReference type="EMBL" id="CAG9325886.1"/>
    </source>
</evidence>
<proteinExistence type="predicted"/>
<reference evidence="2" key="1">
    <citation type="submission" date="2021-09" db="EMBL/GenBank/DDBJ databases">
        <authorList>
            <consortium name="AG Swart"/>
            <person name="Singh M."/>
            <person name="Singh A."/>
            <person name="Seah K."/>
            <person name="Emmerich C."/>
        </authorList>
    </citation>
    <scope>NUCLEOTIDE SEQUENCE</scope>
    <source>
        <strain evidence="2">ATCC30299</strain>
    </source>
</reference>
<sequence length="368" mass="42724">MLYAGRFVTRNLVRPFTTAPFVERTKALLAEAALQAKKTEEVSKAWLLKENDEKLPKAGVYKHPYCTEEFPISIHGDYLYRIILKTVGPEPVSPHFDSIEEFGKWFNYFFLFLGFCIVMRSHQNHAFGFVVFNMMFGLEIWLYTLAIYFMRGTAMIVPNPWKHIWMEYNMNQMISATWENEENGAFEKKKESVSQADYMRIHNEYIGTKTFLLEKHLQTSRLLLKKHTYERTIAALRAADRFEKDNAEKLLRDMLDSAVVKMEKDLEADKGEIKKQAFQAALQGIRQGKMSYEGDPLLPRVLKYVDEFKAKAEKFSPEVVAELVGLKADQKEVLKSNDKKAEEYFLKTLPPIKHPKVLESSKFKSLSA</sequence>
<dbReference type="Proteomes" id="UP001162131">
    <property type="component" value="Unassembled WGS sequence"/>
</dbReference>
<protein>
    <submittedName>
        <fullName evidence="2">Uncharacterized protein</fullName>
    </submittedName>
</protein>
<evidence type="ECO:0000313" key="3">
    <source>
        <dbReference type="Proteomes" id="UP001162131"/>
    </source>
</evidence>
<keyword evidence="1" id="KW-1133">Transmembrane helix</keyword>
<organism evidence="2 3">
    <name type="scientific">Blepharisma stoltei</name>
    <dbReference type="NCBI Taxonomy" id="1481888"/>
    <lineage>
        <taxon>Eukaryota</taxon>
        <taxon>Sar</taxon>
        <taxon>Alveolata</taxon>
        <taxon>Ciliophora</taxon>
        <taxon>Postciliodesmatophora</taxon>
        <taxon>Heterotrichea</taxon>
        <taxon>Heterotrichida</taxon>
        <taxon>Blepharismidae</taxon>
        <taxon>Blepharisma</taxon>
    </lineage>
</organism>
<accession>A0AAU9JCP8</accession>
<gene>
    <name evidence="2" type="ORF">BSTOLATCC_MIC39669</name>
</gene>
<keyword evidence="1" id="KW-0472">Membrane</keyword>